<sequence length="345" mass="36619">MTTSTIAATSGLPKSRYTVLGCIVALILLIAAPWFVYPVFVMKLMCYALFAAAFNLVMGYAGLLSLGHAAFLGIGAYLTGYAIKAWGVDPLLGIGFSVIVAALIGSVMGALAIRRKGIEFAMITLALSQVISFIAHQAPFTGGEDGLQGIARGYLLGLVNLRDPIAIYAFVLVLFILGMFVVWRTINSPFGHILLAIREQEDRAVSLGYTVSRYKLTVFIISAMLAALAGAMKVLVFQNASLDDVSFHLSGLVVLMALLGGIGTFFGPLIGAGIVVALESVLATSDLPTPVLTGTVFVLCVLLFRRGVVGEMAEYVRKRTSDTTGEAESGISGQEKLFHEPILTL</sequence>
<protein>
    <submittedName>
        <fullName evidence="7">Putative ABC transporter permease protein</fullName>
    </submittedName>
</protein>
<feature type="transmembrane region" description="Helical" evidence="6">
    <location>
        <begin position="44"/>
        <end position="71"/>
    </location>
</feature>
<evidence type="ECO:0000256" key="1">
    <source>
        <dbReference type="ARBA" id="ARBA00004651"/>
    </source>
</evidence>
<dbReference type="InterPro" id="IPR001851">
    <property type="entry name" value="ABC_transp_permease"/>
</dbReference>
<evidence type="ECO:0000256" key="6">
    <source>
        <dbReference type="SAM" id="Phobius"/>
    </source>
</evidence>
<evidence type="ECO:0000256" key="5">
    <source>
        <dbReference type="ARBA" id="ARBA00023136"/>
    </source>
</evidence>
<feature type="transmembrane region" description="Helical" evidence="6">
    <location>
        <begin position="249"/>
        <end position="278"/>
    </location>
</feature>
<accession>W0PF33</accession>
<organism evidence="7 8">
    <name type="scientific">Advenella mimigardefordensis (strain DSM 17166 / LMG 22922 / DPN7)</name>
    <dbReference type="NCBI Taxonomy" id="1247726"/>
    <lineage>
        <taxon>Bacteria</taxon>
        <taxon>Pseudomonadati</taxon>
        <taxon>Pseudomonadota</taxon>
        <taxon>Betaproteobacteria</taxon>
        <taxon>Burkholderiales</taxon>
        <taxon>Alcaligenaceae</taxon>
    </lineage>
</organism>
<name>W0PF33_ADVMD</name>
<dbReference type="EMBL" id="CP003915">
    <property type="protein sequence ID" value="AHG64157.1"/>
    <property type="molecule type" value="Genomic_DNA"/>
</dbReference>
<dbReference type="OrthoDB" id="9034298at2"/>
<feature type="transmembrane region" description="Helical" evidence="6">
    <location>
        <begin position="91"/>
        <end position="113"/>
    </location>
</feature>
<evidence type="ECO:0000313" key="8">
    <source>
        <dbReference type="Proteomes" id="UP000019095"/>
    </source>
</evidence>
<dbReference type="Proteomes" id="UP000019095">
    <property type="component" value="Chromosome"/>
</dbReference>
<dbReference type="AlphaFoldDB" id="W0PF33"/>
<dbReference type="GO" id="GO:0005886">
    <property type="term" value="C:plasma membrane"/>
    <property type="evidence" value="ECO:0007669"/>
    <property type="project" value="UniProtKB-SubCell"/>
</dbReference>
<dbReference type="KEGG" id="amim:MIM_c20780"/>
<dbReference type="Pfam" id="PF02653">
    <property type="entry name" value="BPD_transp_2"/>
    <property type="match status" value="1"/>
</dbReference>
<evidence type="ECO:0000256" key="2">
    <source>
        <dbReference type="ARBA" id="ARBA00022475"/>
    </source>
</evidence>
<keyword evidence="5 6" id="KW-0472">Membrane</keyword>
<dbReference type="PANTHER" id="PTHR30482">
    <property type="entry name" value="HIGH-AFFINITY BRANCHED-CHAIN AMINO ACID TRANSPORT SYSTEM PERMEASE"/>
    <property type="match status" value="1"/>
</dbReference>
<keyword evidence="4 6" id="KW-1133">Transmembrane helix</keyword>
<comment type="subcellular location">
    <subcellularLocation>
        <location evidence="1">Cell membrane</location>
        <topology evidence="1">Multi-pass membrane protein</topology>
    </subcellularLocation>
</comment>
<dbReference type="STRING" id="1247726.MIM_c20780"/>
<gene>
    <name evidence="7" type="ORF">MIM_c20780</name>
</gene>
<evidence type="ECO:0000256" key="3">
    <source>
        <dbReference type="ARBA" id="ARBA00022692"/>
    </source>
</evidence>
<dbReference type="InterPro" id="IPR043428">
    <property type="entry name" value="LivM-like"/>
</dbReference>
<feature type="transmembrane region" description="Helical" evidence="6">
    <location>
        <begin position="17"/>
        <end position="37"/>
    </location>
</feature>
<dbReference type="eggNOG" id="COG4177">
    <property type="taxonomic scope" value="Bacteria"/>
</dbReference>
<dbReference type="PANTHER" id="PTHR30482:SF17">
    <property type="entry name" value="ABC TRANSPORTER ATP-BINDING PROTEIN"/>
    <property type="match status" value="1"/>
</dbReference>
<dbReference type="PATRIC" id="fig|1247726.3.peg.2287"/>
<keyword evidence="2" id="KW-1003">Cell membrane</keyword>
<reference evidence="7 8" key="1">
    <citation type="journal article" date="2014" name="Microbiology">
        <title>Unravelling the complete genome sequence of Advenella mimigardefordensis strain DPN7T and novel insights in the catabolism of the xenobiotic polythioester precursor 3,3'-dithiodipropionate.</title>
        <authorList>
            <person name="Wubbeler J.H."/>
            <person name="Hiessl S."/>
            <person name="Schuldes J."/>
            <person name="Thurmer A."/>
            <person name="Daniel R."/>
            <person name="Steinbuchel A."/>
        </authorList>
    </citation>
    <scope>NUCLEOTIDE SEQUENCE [LARGE SCALE GENOMIC DNA]</scope>
    <source>
        <strain evidence="8">DSM 17166 / LMG 22922 / DPN7</strain>
    </source>
</reference>
<dbReference type="GO" id="GO:0015658">
    <property type="term" value="F:branched-chain amino acid transmembrane transporter activity"/>
    <property type="evidence" value="ECO:0007669"/>
    <property type="project" value="InterPro"/>
</dbReference>
<feature type="transmembrane region" description="Helical" evidence="6">
    <location>
        <begin position="165"/>
        <end position="186"/>
    </location>
</feature>
<evidence type="ECO:0000313" key="7">
    <source>
        <dbReference type="EMBL" id="AHG64157.1"/>
    </source>
</evidence>
<keyword evidence="3 6" id="KW-0812">Transmembrane</keyword>
<proteinExistence type="predicted"/>
<evidence type="ECO:0000256" key="4">
    <source>
        <dbReference type="ARBA" id="ARBA00022989"/>
    </source>
</evidence>
<dbReference type="CDD" id="cd06581">
    <property type="entry name" value="TM_PBP1_LivM_like"/>
    <property type="match status" value="1"/>
</dbReference>
<keyword evidence="8" id="KW-1185">Reference proteome</keyword>
<feature type="transmembrane region" description="Helical" evidence="6">
    <location>
        <begin position="216"/>
        <end position="237"/>
    </location>
</feature>
<feature type="transmembrane region" description="Helical" evidence="6">
    <location>
        <begin position="290"/>
        <end position="309"/>
    </location>
</feature>
<dbReference type="RefSeq" id="WP_025372794.1">
    <property type="nucleotide sequence ID" value="NZ_CP003915.1"/>
</dbReference>
<dbReference type="HOGENOM" id="CLU_031365_0_1_4"/>